<proteinExistence type="predicted"/>
<dbReference type="PANTHER" id="PTHR43790:SF9">
    <property type="entry name" value="GALACTOFURANOSE TRANSPORTER ATP-BINDING PROTEIN YTFR"/>
    <property type="match status" value="1"/>
</dbReference>
<dbReference type="GO" id="GO:0016887">
    <property type="term" value="F:ATP hydrolysis activity"/>
    <property type="evidence" value="ECO:0007669"/>
    <property type="project" value="InterPro"/>
</dbReference>
<protein>
    <submittedName>
        <fullName evidence="7">Ribose transport system ATP-binding protein</fullName>
    </submittedName>
</protein>
<dbReference type="PANTHER" id="PTHR43790">
    <property type="entry name" value="CARBOHYDRATE TRANSPORT ATP-BINDING PROTEIN MG119-RELATED"/>
    <property type="match status" value="1"/>
</dbReference>
<dbReference type="GO" id="GO:0005524">
    <property type="term" value="F:ATP binding"/>
    <property type="evidence" value="ECO:0007669"/>
    <property type="project" value="UniProtKB-KW"/>
</dbReference>
<keyword evidence="4" id="KW-0547">Nucleotide-binding</keyword>
<reference evidence="7 8" key="1">
    <citation type="submission" date="2020-08" db="EMBL/GenBank/DDBJ databases">
        <title>Genomic Encyclopedia of Type Strains, Phase IV (KMG-IV): sequencing the most valuable type-strain genomes for metagenomic binning, comparative biology and taxonomic classification.</title>
        <authorList>
            <person name="Goeker M."/>
        </authorList>
    </citation>
    <scope>NUCLEOTIDE SEQUENCE [LARGE SCALE GENOMIC DNA]</scope>
    <source>
        <strain evidence="7 8">DSM 102235</strain>
    </source>
</reference>
<name>A0A7W6GVB2_9RHOB</name>
<evidence type="ECO:0000256" key="3">
    <source>
        <dbReference type="ARBA" id="ARBA00022737"/>
    </source>
</evidence>
<keyword evidence="8" id="KW-1185">Reference proteome</keyword>
<keyword evidence="1" id="KW-0813">Transport</keyword>
<dbReference type="InterPro" id="IPR003593">
    <property type="entry name" value="AAA+_ATPase"/>
</dbReference>
<dbReference type="AlphaFoldDB" id="A0A7W6GVB2"/>
<keyword evidence="2" id="KW-0762">Sugar transport</keyword>
<keyword evidence="5 7" id="KW-0067">ATP-binding</keyword>
<organism evidence="7 8">
    <name type="scientific">Sagittula marina</name>
    <dbReference type="NCBI Taxonomy" id="943940"/>
    <lineage>
        <taxon>Bacteria</taxon>
        <taxon>Pseudomonadati</taxon>
        <taxon>Pseudomonadota</taxon>
        <taxon>Alphaproteobacteria</taxon>
        <taxon>Rhodobacterales</taxon>
        <taxon>Roseobacteraceae</taxon>
        <taxon>Sagittula</taxon>
    </lineage>
</organism>
<dbReference type="RefSeq" id="WP_183968067.1">
    <property type="nucleotide sequence ID" value="NZ_BAABBZ010000058.1"/>
</dbReference>
<sequence>MNVAPLTSPVSQHEADVLRMADVRMKFGPVEVLKGVSIHLKRAEILGLLGQNGSGKSTLIKVLAGFNSPEPGSKVTLWGETLPLPLDPARIRGMGVSFVHQHLALIPSLSVADNMLVADDARPRPFGIRWRQERAAMRKLFEEFGLQIEPSDTVEQLSPVERAYVAILRALAELRRSEAGRSGEGILVLDEPTPFLSAEDVDKLFTLLRQIKKTGASVIIVTHDIDEVLAITDRVAIMRDGRVGAVMTTAETSRQKVLDTIVGRAIAPYERAPRTASEDVVARIEGLSGGRLAGFDASLHRSEVVGVTGLIGSGFAEVPYLLFGAMAGQGRLSLGDQTPVEIKRHSPDRAIRAGLGLIPGDRMHQSCIGGLTVEENATFLGLGRMRGRLGLRRTALTESTADLIRTYDVRPARTEVNLSTLSGGNQQKVIMGKWLAEAPKLLLLDEPTQGVDYGARQQIFAALDQAVGQGTTILCASTDYEQLAQMCDRVFVFHRGQAVACLSGAALTREGIARACFHDPGVANTNPLKEAAQ</sequence>
<evidence type="ECO:0000256" key="2">
    <source>
        <dbReference type="ARBA" id="ARBA00022597"/>
    </source>
</evidence>
<dbReference type="InterPro" id="IPR003439">
    <property type="entry name" value="ABC_transporter-like_ATP-bd"/>
</dbReference>
<dbReference type="PROSITE" id="PS00211">
    <property type="entry name" value="ABC_TRANSPORTER_1"/>
    <property type="match status" value="1"/>
</dbReference>
<dbReference type="EMBL" id="JACIEJ010000009">
    <property type="protein sequence ID" value="MBB3987139.1"/>
    <property type="molecule type" value="Genomic_DNA"/>
</dbReference>
<evidence type="ECO:0000313" key="7">
    <source>
        <dbReference type="EMBL" id="MBB3987139.1"/>
    </source>
</evidence>
<dbReference type="PROSITE" id="PS50893">
    <property type="entry name" value="ABC_TRANSPORTER_2"/>
    <property type="match status" value="2"/>
</dbReference>
<dbReference type="InterPro" id="IPR050107">
    <property type="entry name" value="ABC_carbohydrate_import_ATPase"/>
</dbReference>
<evidence type="ECO:0000259" key="6">
    <source>
        <dbReference type="PROSITE" id="PS50893"/>
    </source>
</evidence>
<feature type="domain" description="ABC transporter" evidence="6">
    <location>
        <begin position="18"/>
        <end position="265"/>
    </location>
</feature>
<evidence type="ECO:0000256" key="5">
    <source>
        <dbReference type="ARBA" id="ARBA00022840"/>
    </source>
</evidence>
<dbReference type="Gene3D" id="3.40.50.300">
    <property type="entry name" value="P-loop containing nucleotide triphosphate hydrolases"/>
    <property type="match status" value="2"/>
</dbReference>
<dbReference type="InterPro" id="IPR017871">
    <property type="entry name" value="ABC_transporter-like_CS"/>
</dbReference>
<evidence type="ECO:0000256" key="4">
    <source>
        <dbReference type="ARBA" id="ARBA00022741"/>
    </source>
</evidence>
<dbReference type="InterPro" id="IPR027417">
    <property type="entry name" value="P-loop_NTPase"/>
</dbReference>
<dbReference type="SUPFAM" id="SSF52540">
    <property type="entry name" value="P-loop containing nucleoside triphosphate hydrolases"/>
    <property type="match status" value="2"/>
</dbReference>
<evidence type="ECO:0000313" key="8">
    <source>
        <dbReference type="Proteomes" id="UP000541426"/>
    </source>
</evidence>
<gene>
    <name evidence="7" type="ORF">GGQ68_003485</name>
</gene>
<dbReference type="Pfam" id="PF00005">
    <property type="entry name" value="ABC_tran"/>
    <property type="match status" value="2"/>
</dbReference>
<feature type="domain" description="ABC transporter" evidence="6">
    <location>
        <begin position="275"/>
        <end position="520"/>
    </location>
</feature>
<dbReference type="Proteomes" id="UP000541426">
    <property type="component" value="Unassembled WGS sequence"/>
</dbReference>
<comment type="caution">
    <text evidence="7">The sequence shown here is derived from an EMBL/GenBank/DDBJ whole genome shotgun (WGS) entry which is preliminary data.</text>
</comment>
<dbReference type="CDD" id="cd03215">
    <property type="entry name" value="ABC_Carb_Monos_II"/>
    <property type="match status" value="1"/>
</dbReference>
<accession>A0A7W6GVB2</accession>
<evidence type="ECO:0000256" key="1">
    <source>
        <dbReference type="ARBA" id="ARBA00022448"/>
    </source>
</evidence>
<dbReference type="SMART" id="SM00382">
    <property type="entry name" value="AAA"/>
    <property type="match status" value="1"/>
</dbReference>
<keyword evidence="3" id="KW-0677">Repeat</keyword>